<name>A0A2V3YCA4_9FIRM</name>
<accession>A0A2V3YCA4</accession>
<dbReference type="GeneID" id="86059649"/>
<keyword evidence="3" id="KW-1185">Reference proteome</keyword>
<proteinExistence type="predicted"/>
<sequence>MNRKRTLPIGNDDFAEVRRDNSYYVDKSLMIKDFLRMNDKVALIARPRRFGKTINMTMLREFFDITKDSRVIFKNLAIMDTEYADQINSRPVIFFTMKDCKGITSNEMLLFVKQQIYQEYFRYEKLLKNKLTKGSLEADDFYDMIKILRNPQSHHALFTNSIRLLTQVVSNAYGIQPILLIDEYDQPIISSYEYGYHHETGVFFSNLYGSAMKGNPYLDQALLTGVQRIAKESIFSQFNNARVYTVLHRQYAPYFGLTVSETETLLAEYGLTLDEWVQKKYDGYLFGGIEMYNPWSILNYADIGSLDNYWINTSSNFLVKKALKAADHRFWEDFDRLASGEEIPVWLTLETSYIERDSNYSLWGLLVNSGYLTALRRVDENTAVVRIPNDEVMSEFQVLISELAGVNGLDLKRMLSCLVNRDMKPFFELYQNIVISCTSYMDAKENAYHMLFLGMCITLRGAYRVTSNIEAGFGRSDITLESLMPSHSHVIIEFKQGDDLERLKEEALQQILDQKYYIGLQGDIICVGLAHDKKRCEMVFKEIHCEAGRLSG</sequence>
<dbReference type="PANTHER" id="PTHR34825">
    <property type="entry name" value="CONSERVED PROTEIN, WITH A WEAK D-GALACTARATE DEHYDRATASE/ALTRONATE HYDROLASE DOMAIN"/>
    <property type="match status" value="1"/>
</dbReference>
<feature type="domain" description="AAA-ATPase-like" evidence="1">
    <location>
        <begin position="8"/>
        <end position="235"/>
    </location>
</feature>
<dbReference type="PANTHER" id="PTHR34825:SF1">
    <property type="entry name" value="AAA-ATPASE-LIKE DOMAIN-CONTAINING PROTEIN"/>
    <property type="match status" value="1"/>
</dbReference>
<dbReference type="InterPro" id="IPR018631">
    <property type="entry name" value="AAA-ATPase-like_dom"/>
</dbReference>
<dbReference type="RefSeq" id="WP_167437477.1">
    <property type="nucleotide sequence ID" value="NZ_QJKD01000001.1"/>
</dbReference>
<reference evidence="2 3" key="1">
    <citation type="submission" date="2018-05" db="EMBL/GenBank/DDBJ databases">
        <title>Genomic Encyclopedia of Type Strains, Phase IV (KMG-IV): sequencing the most valuable type-strain genomes for metagenomic binning, comparative biology and taxonomic classification.</title>
        <authorList>
            <person name="Goeker M."/>
        </authorList>
    </citation>
    <scope>NUCLEOTIDE SEQUENCE [LARGE SCALE GENOMIC DNA]</scope>
    <source>
        <strain evidence="2 3">DSM 24995</strain>
    </source>
</reference>
<gene>
    <name evidence="2" type="ORF">DFR60_101302</name>
</gene>
<evidence type="ECO:0000313" key="3">
    <source>
        <dbReference type="Proteomes" id="UP000248057"/>
    </source>
</evidence>
<comment type="caution">
    <text evidence="2">The sequence shown here is derived from an EMBL/GenBank/DDBJ whole genome shotgun (WGS) entry which is preliminary data.</text>
</comment>
<evidence type="ECO:0000259" key="1">
    <source>
        <dbReference type="Pfam" id="PF09820"/>
    </source>
</evidence>
<dbReference type="Pfam" id="PF09820">
    <property type="entry name" value="AAA-ATPase_like"/>
    <property type="match status" value="1"/>
</dbReference>
<dbReference type="Proteomes" id="UP000248057">
    <property type="component" value="Unassembled WGS sequence"/>
</dbReference>
<dbReference type="InterPro" id="IPR012547">
    <property type="entry name" value="PDDEXK_9"/>
</dbReference>
<dbReference type="Pfam" id="PF08011">
    <property type="entry name" value="PDDEXK_9"/>
    <property type="match status" value="1"/>
</dbReference>
<evidence type="ECO:0000313" key="2">
    <source>
        <dbReference type="EMBL" id="PXX56995.1"/>
    </source>
</evidence>
<dbReference type="AlphaFoldDB" id="A0A2V3YCA4"/>
<organism evidence="2 3">
    <name type="scientific">Hungatella effluvii</name>
    <dbReference type="NCBI Taxonomy" id="1096246"/>
    <lineage>
        <taxon>Bacteria</taxon>
        <taxon>Bacillati</taxon>
        <taxon>Bacillota</taxon>
        <taxon>Clostridia</taxon>
        <taxon>Lachnospirales</taxon>
        <taxon>Lachnospiraceae</taxon>
        <taxon>Hungatella</taxon>
    </lineage>
</organism>
<protein>
    <submittedName>
        <fullName evidence="2">PD-(D/E)XK nuclease superfamily protein</fullName>
    </submittedName>
</protein>
<dbReference type="EMBL" id="QJKD01000001">
    <property type="protein sequence ID" value="PXX56995.1"/>
    <property type="molecule type" value="Genomic_DNA"/>
</dbReference>